<keyword evidence="1" id="KW-0812">Transmembrane</keyword>
<evidence type="ECO:0000256" key="1">
    <source>
        <dbReference type="SAM" id="Phobius"/>
    </source>
</evidence>
<keyword evidence="1" id="KW-1133">Transmembrane helix</keyword>
<name>A0A1S2VIP9_9BACT</name>
<dbReference type="AlphaFoldDB" id="A0A1S2VIP9"/>
<gene>
    <name evidence="2" type="ORF">BLX24_16445</name>
</gene>
<reference evidence="2 3" key="1">
    <citation type="submission" date="2016-10" db="EMBL/GenBank/DDBJ databases">
        <title>Arsenicibacter rosenii gen. nov., sp. nov., an efficient arsenic-methylating bacterium isolated from an arsenic-contaminated paddy soil.</title>
        <authorList>
            <person name="Huang K."/>
        </authorList>
    </citation>
    <scope>NUCLEOTIDE SEQUENCE [LARGE SCALE GENOMIC DNA]</scope>
    <source>
        <strain evidence="2 3">SM-1</strain>
    </source>
</reference>
<dbReference type="EMBL" id="MORL01000008">
    <property type="protein sequence ID" value="OIN58115.1"/>
    <property type="molecule type" value="Genomic_DNA"/>
</dbReference>
<feature type="transmembrane region" description="Helical" evidence="1">
    <location>
        <begin position="70"/>
        <end position="91"/>
    </location>
</feature>
<dbReference type="RefSeq" id="WP_071504265.1">
    <property type="nucleotide sequence ID" value="NZ_MORL01000008.1"/>
</dbReference>
<dbReference type="OrthoDB" id="954229at2"/>
<accession>A0A1S2VIP9</accession>
<comment type="caution">
    <text evidence="2">The sequence shown here is derived from an EMBL/GenBank/DDBJ whole genome shotgun (WGS) entry which is preliminary data.</text>
</comment>
<feature type="transmembrane region" description="Helical" evidence="1">
    <location>
        <begin position="168"/>
        <end position="188"/>
    </location>
</feature>
<organism evidence="2 3">
    <name type="scientific">Arsenicibacter rosenii</name>
    <dbReference type="NCBI Taxonomy" id="1750698"/>
    <lineage>
        <taxon>Bacteria</taxon>
        <taxon>Pseudomonadati</taxon>
        <taxon>Bacteroidota</taxon>
        <taxon>Cytophagia</taxon>
        <taxon>Cytophagales</taxon>
        <taxon>Spirosomataceae</taxon>
        <taxon>Arsenicibacter</taxon>
    </lineage>
</organism>
<dbReference type="Proteomes" id="UP000181790">
    <property type="component" value="Unassembled WGS sequence"/>
</dbReference>
<protein>
    <submittedName>
        <fullName evidence="2">Uncharacterized protein</fullName>
    </submittedName>
</protein>
<sequence>MELDEFSALFNARFEESPAQKSLDDITRKIKNRSGTALDRILRNLLLEIGVAFACIIGMSIIAYRIPSITLHWLAGAVWVLSIVQIIAFSWQYRQLKATALPVVVDLRSHLQQQIQVIERFVKIYLAFCLISIPVGFVLGGILGYTIASQNRQDPFLNPIDKLHPGPWGLLIVLIGVIGFLAGIVHFFKFYIRWLYGRHLDLLKSCLTELDQ</sequence>
<feature type="transmembrane region" description="Helical" evidence="1">
    <location>
        <begin position="41"/>
        <end position="64"/>
    </location>
</feature>
<keyword evidence="3" id="KW-1185">Reference proteome</keyword>
<proteinExistence type="predicted"/>
<feature type="transmembrane region" description="Helical" evidence="1">
    <location>
        <begin position="124"/>
        <end position="148"/>
    </location>
</feature>
<keyword evidence="1" id="KW-0472">Membrane</keyword>
<evidence type="ECO:0000313" key="3">
    <source>
        <dbReference type="Proteomes" id="UP000181790"/>
    </source>
</evidence>
<evidence type="ECO:0000313" key="2">
    <source>
        <dbReference type="EMBL" id="OIN58115.1"/>
    </source>
</evidence>